<dbReference type="Proteomes" id="UP000178187">
    <property type="component" value="Unassembled WGS sequence"/>
</dbReference>
<feature type="domain" description="Peptidoglycan binding-like" evidence="2">
    <location>
        <begin position="44"/>
        <end position="95"/>
    </location>
</feature>
<comment type="caution">
    <text evidence="3">The sequence shown here is derived from an EMBL/GenBank/DDBJ whole genome shotgun (WGS) entry which is preliminary data.</text>
</comment>
<dbReference type="InterPro" id="IPR002477">
    <property type="entry name" value="Peptidoglycan-bd-like"/>
</dbReference>
<name>A0A1G1KT05_9BACT</name>
<dbReference type="Gene3D" id="1.10.101.10">
    <property type="entry name" value="PGBD-like superfamily/PGBD"/>
    <property type="match status" value="1"/>
</dbReference>
<dbReference type="AlphaFoldDB" id="A0A1G1KT05"/>
<reference evidence="3 4" key="1">
    <citation type="journal article" date="2016" name="Nat. Commun.">
        <title>Thousands of microbial genomes shed light on interconnected biogeochemical processes in an aquifer system.</title>
        <authorList>
            <person name="Anantharaman K."/>
            <person name="Brown C.T."/>
            <person name="Hug L.A."/>
            <person name="Sharon I."/>
            <person name="Castelle C.J."/>
            <person name="Probst A.J."/>
            <person name="Thomas B.C."/>
            <person name="Singh A."/>
            <person name="Wilkins M.J."/>
            <person name="Karaoz U."/>
            <person name="Brodie E.L."/>
            <person name="Williams K.H."/>
            <person name="Hubbard S.S."/>
            <person name="Banfield J.F."/>
        </authorList>
    </citation>
    <scope>NUCLEOTIDE SEQUENCE [LARGE SCALE GENOMIC DNA]</scope>
</reference>
<dbReference type="EMBL" id="MHFR01000053">
    <property type="protein sequence ID" value="OGW96094.1"/>
    <property type="molecule type" value="Genomic_DNA"/>
</dbReference>
<evidence type="ECO:0000313" key="3">
    <source>
        <dbReference type="EMBL" id="OGW96094.1"/>
    </source>
</evidence>
<evidence type="ECO:0000313" key="4">
    <source>
        <dbReference type="Proteomes" id="UP000178187"/>
    </source>
</evidence>
<sequence length="162" mass="18021">MIGRFWPKPAFIFGLSFILVVGFVPPLFAKTEPKEVAKYKLNPAEIQKALNQAGLYTGSIDGIIGAKTRRAIREFQSQNGLLADGVCGPKTWEKLKTHLSGKFETSEKSQNTKQNQNQETGAAQDARSSTMIENGLADDLLRELEPRSRTQGKEDLRKRLIS</sequence>
<organism evidence="3 4">
    <name type="scientific">Candidatus Danuiimicrobium aquiferis</name>
    <dbReference type="NCBI Taxonomy" id="1801832"/>
    <lineage>
        <taxon>Bacteria</taxon>
        <taxon>Pseudomonadati</taxon>
        <taxon>Candidatus Omnitrophota</taxon>
        <taxon>Candidatus Danuiimicrobium</taxon>
    </lineage>
</organism>
<dbReference type="Pfam" id="PF01471">
    <property type="entry name" value="PG_binding_1"/>
    <property type="match status" value="1"/>
</dbReference>
<feature type="compositionally biased region" description="Polar residues" evidence="1">
    <location>
        <begin position="108"/>
        <end position="132"/>
    </location>
</feature>
<dbReference type="InterPro" id="IPR036366">
    <property type="entry name" value="PGBDSf"/>
</dbReference>
<accession>A0A1G1KT05</accession>
<proteinExistence type="predicted"/>
<dbReference type="InterPro" id="IPR036365">
    <property type="entry name" value="PGBD-like_sf"/>
</dbReference>
<dbReference type="SUPFAM" id="SSF47090">
    <property type="entry name" value="PGBD-like"/>
    <property type="match status" value="1"/>
</dbReference>
<protein>
    <recommendedName>
        <fullName evidence="2">Peptidoglycan binding-like domain-containing protein</fullName>
    </recommendedName>
</protein>
<feature type="compositionally biased region" description="Basic and acidic residues" evidence="1">
    <location>
        <begin position="139"/>
        <end position="162"/>
    </location>
</feature>
<gene>
    <name evidence="3" type="ORF">A3G33_01915</name>
</gene>
<evidence type="ECO:0000259" key="2">
    <source>
        <dbReference type="Pfam" id="PF01471"/>
    </source>
</evidence>
<evidence type="ECO:0000256" key="1">
    <source>
        <dbReference type="SAM" id="MobiDB-lite"/>
    </source>
</evidence>
<feature type="region of interest" description="Disordered" evidence="1">
    <location>
        <begin position="101"/>
        <end position="162"/>
    </location>
</feature>